<dbReference type="EMBL" id="CP020569">
    <property type="protein sequence ID" value="ARF53848.1"/>
    <property type="molecule type" value="Genomic_DNA"/>
</dbReference>
<dbReference type="NCBIfam" id="NF004836">
    <property type="entry name" value="PRK06186.1"/>
    <property type="match status" value="1"/>
</dbReference>
<comment type="pathway">
    <text evidence="1">Pyrimidine metabolism; CTP biosynthesis via de novo pathway; CTP from UDP: step 2/2.</text>
</comment>
<comment type="catalytic activity">
    <reaction evidence="9">
        <text>UTP + L-glutamine + ATP + H2O = CTP + L-glutamate + ADP + phosphate + 2 H(+)</text>
        <dbReference type="Rhea" id="RHEA:26426"/>
        <dbReference type="ChEBI" id="CHEBI:15377"/>
        <dbReference type="ChEBI" id="CHEBI:15378"/>
        <dbReference type="ChEBI" id="CHEBI:29985"/>
        <dbReference type="ChEBI" id="CHEBI:30616"/>
        <dbReference type="ChEBI" id="CHEBI:37563"/>
        <dbReference type="ChEBI" id="CHEBI:43474"/>
        <dbReference type="ChEBI" id="CHEBI:46398"/>
        <dbReference type="ChEBI" id="CHEBI:58359"/>
        <dbReference type="ChEBI" id="CHEBI:456216"/>
        <dbReference type="EC" id="6.3.4.2"/>
    </reaction>
</comment>
<evidence type="ECO:0000256" key="7">
    <source>
        <dbReference type="ARBA" id="ARBA00022962"/>
    </source>
</evidence>
<evidence type="ECO:0000256" key="1">
    <source>
        <dbReference type="ARBA" id="ARBA00005171"/>
    </source>
</evidence>
<proteinExistence type="inferred from homology"/>
<dbReference type="GO" id="GO:0019856">
    <property type="term" value="P:pyrimidine nucleobase biosynthetic process"/>
    <property type="evidence" value="ECO:0007669"/>
    <property type="project" value="TreeGrafter"/>
</dbReference>
<dbReference type="Proteomes" id="UP000192726">
    <property type="component" value="Chromosome"/>
</dbReference>
<dbReference type="InterPro" id="IPR004468">
    <property type="entry name" value="CTP_synthase"/>
</dbReference>
<accession>A0A1V0TM38</accession>
<evidence type="ECO:0000256" key="9">
    <source>
        <dbReference type="ARBA" id="ARBA00047781"/>
    </source>
</evidence>
<evidence type="ECO:0000313" key="12">
    <source>
        <dbReference type="Proteomes" id="UP000192726"/>
    </source>
</evidence>
<evidence type="ECO:0000256" key="6">
    <source>
        <dbReference type="ARBA" id="ARBA00022840"/>
    </source>
</evidence>
<dbReference type="RefSeq" id="WP_083103635.1">
    <property type="nucleotide sequence ID" value="NZ_CP020569.1"/>
</dbReference>
<protein>
    <recommendedName>
        <fullName evidence="3">CTP synthase (glutamine hydrolyzing)</fullName>
        <ecNumber evidence="3">6.3.4.2</ecNumber>
    </recommendedName>
</protein>
<dbReference type="Gene3D" id="3.40.50.880">
    <property type="match status" value="1"/>
</dbReference>
<dbReference type="EC" id="6.3.4.2" evidence="3"/>
<name>A0A1V0TM38_9ACTN</name>
<gene>
    <name evidence="11" type="ORF">B1H19_06350</name>
</gene>
<dbReference type="OrthoDB" id="3286005at2"/>
<dbReference type="KEGG" id="sgv:B1H19_06350"/>
<evidence type="ECO:0000313" key="11">
    <source>
        <dbReference type="EMBL" id="ARF53848.1"/>
    </source>
</evidence>
<dbReference type="AlphaFoldDB" id="A0A1V0TM38"/>
<dbReference type="GO" id="GO:0042802">
    <property type="term" value="F:identical protein binding"/>
    <property type="evidence" value="ECO:0007669"/>
    <property type="project" value="TreeGrafter"/>
</dbReference>
<dbReference type="SUPFAM" id="SSF52317">
    <property type="entry name" value="Class I glutamine amidotransferase-like"/>
    <property type="match status" value="1"/>
</dbReference>
<evidence type="ECO:0000256" key="4">
    <source>
        <dbReference type="ARBA" id="ARBA00022598"/>
    </source>
</evidence>
<reference evidence="11 12" key="1">
    <citation type="submission" date="2017-04" db="EMBL/GenBank/DDBJ databases">
        <title>Complete Genome Sequence of Streptomyces gilvosporeus F607, a Capable Producer of Natamycin.</title>
        <authorList>
            <person name="Zong G."/>
            <person name="Zhong C."/>
            <person name="Fu J."/>
            <person name="Qin R."/>
            <person name="Cao G."/>
        </authorList>
    </citation>
    <scope>NUCLEOTIDE SEQUENCE [LARGE SCALE GENOMIC DNA]</scope>
    <source>
        <strain evidence="11 12">F607</strain>
    </source>
</reference>
<evidence type="ECO:0000256" key="8">
    <source>
        <dbReference type="ARBA" id="ARBA00022975"/>
    </source>
</evidence>
<dbReference type="GO" id="GO:0005524">
    <property type="term" value="F:ATP binding"/>
    <property type="evidence" value="ECO:0007669"/>
    <property type="project" value="UniProtKB-KW"/>
</dbReference>
<organism evidence="11 12">
    <name type="scientific">Streptomyces gilvosporeus</name>
    <dbReference type="NCBI Taxonomy" id="553510"/>
    <lineage>
        <taxon>Bacteria</taxon>
        <taxon>Bacillati</taxon>
        <taxon>Actinomycetota</taxon>
        <taxon>Actinomycetes</taxon>
        <taxon>Kitasatosporales</taxon>
        <taxon>Streptomycetaceae</taxon>
        <taxon>Streptomyces</taxon>
    </lineage>
</organism>
<dbReference type="UniPathway" id="UPA00159">
    <property type="reaction ID" value="UER00277"/>
</dbReference>
<dbReference type="GO" id="GO:0005829">
    <property type="term" value="C:cytosol"/>
    <property type="evidence" value="ECO:0007669"/>
    <property type="project" value="TreeGrafter"/>
</dbReference>
<dbReference type="InterPro" id="IPR017926">
    <property type="entry name" value="GATASE"/>
</dbReference>
<dbReference type="GO" id="GO:0044210">
    <property type="term" value="P:'de novo' CTP biosynthetic process"/>
    <property type="evidence" value="ECO:0007669"/>
    <property type="project" value="UniProtKB-UniPathway"/>
</dbReference>
<sequence length="245" mass="26321">MTPTARLALVGDRSPNVRSHARIPEILDSLALREGLHLDAYWIPTEEAEADPAGGVAGFDAVWVVPGSPYRSEAGALAAIRTAREGEIPFLGTCAGFQHVLLEFARGVCGLGEAQHAENTPDADAETAVIVPLSCSLVGHEGVIRVTAGSRAALALWKEHTLERYHCSFGPNPAHLETLRAHGLEFTGTDEAGEVRIAELPSHPFFLATLFQPELRGDDTRPHPLIREFATAAVRHAGIVRPPTR</sequence>
<dbReference type="STRING" id="553510.B1H19_06350"/>
<keyword evidence="4" id="KW-0436">Ligase</keyword>
<keyword evidence="8" id="KW-0665">Pyrimidine biosynthesis</keyword>
<evidence type="ECO:0000256" key="2">
    <source>
        <dbReference type="ARBA" id="ARBA00007533"/>
    </source>
</evidence>
<keyword evidence="7" id="KW-0315">Glutamine amidotransferase</keyword>
<comment type="similarity">
    <text evidence="2">Belongs to the CTP synthase family.</text>
</comment>
<dbReference type="PANTHER" id="PTHR11550:SF0">
    <property type="entry name" value="CTP SYNTHASE-RELATED"/>
    <property type="match status" value="1"/>
</dbReference>
<dbReference type="PANTHER" id="PTHR11550">
    <property type="entry name" value="CTP SYNTHASE"/>
    <property type="match status" value="1"/>
</dbReference>
<dbReference type="InterPro" id="IPR029062">
    <property type="entry name" value="Class_I_gatase-like"/>
</dbReference>
<dbReference type="PROSITE" id="PS51273">
    <property type="entry name" value="GATASE_TYPE_1"/>
    <property type="match status" value="1"/>
</dbReference>
<dbReference type="Pfam" id="PF00117">
    <property type="entry name" value="GATase"/>
    <property type="match status" value="1"/>
</dbReference>
<evidence type="ECO:0000256" key="5">
    <source>
        <dbReference type="ARBA" id="ARBA00022741"/>
    </source>
</evidence>
<evidence type="ECO:0000259" key="10">
    <source>
        <dbReference type="Pfam" id="PF00117"/>
    </source>
</evidence>
<dbReference type="GO" id="GO:0003883">
    <property type="term" value="F:CTP synthase activity"/>
    <property type="evidence" value="ECO:0007669"/>
    <property type="project" value="UniProtKB-EC"/>
</dbReference>
<feature type="domain" description="Glutamine amidotransferase" evidence="10">
    <location>
        <begin position="35"/>
        <end position="229"/>
    </location>
</feature>
<keyword evidence="6" id="KW-0067">ATP-binding</keyword>
<evidence type="ECO:0000256" key="3">
    <source>
        <dbReference type="ARBA" id="ARBA00012291"/>
    </source>
</evidence>
<keyword evidence="5" id="KW-0547">Nucleotide-binding</keyword>
<keyword evidence="12" id="KW-1185">Reference proteome</keyword>